<dbReference type="GO" id="GO:0035197">
    <property type="term" value="F:siRNA binding"/>
    <property type="evidence" value="ECO:0007669"/>
    <property type="project" value="TreeGrafter"/>
</dbReference>
<reference evidence="2 3" key="1">
    <citation type="submission" date="2016-03" db="EMBL/GenBank/DDBJ databases">
        <title>Choanephora cucurbitarum.</title>
        <authorList>
            <person name="Min B."/>
            <person name="Park H."/>
            <person name="Park J.-H."/>
            <person name="Shin H.-D."/>
            <person name="Choi I.-G."/>
        </authorList>
    </citation>
    <scope>NUCLEOTIDE SEQUENCE [LARGE SCALE GENOMIC DNA]</scope>
    <source>
        <strain evidence="2 3">KUS-F28377</strain>
    </source>
</reference>
<dbReference type="InParanoid" id="A0A1C7NDY8"/>
<dbReference type="Proteomes" id="UP000093000">
    <property type="component" value="Unassembled WGS sequence"/>
</dbReference>
<evidence type="ECO:0000313" key="3">
    <source>
        <dbReference type="Proteomes" id="UP000093000"/>
    </source>
</evidence>
<evidence type="ECO:0000313" key="2">
    <source>
        <dbReference type="EMBL" id="OBZ87317.1"/>
    </source>
</evidence>
<accession>A0A1C7NDY8</accession>
<dbReference type="Pfam" id="PF22749">
    <property type="entry name" value="Arb2"/>
    <property type="match status" value="1"/>
</dbReference>
<sequence>MYRRRKPVTETKPPIPDTLEEFGYRLKENGEVRSISLDEPYVFDYLPKDRPYNEKRYDRFMDIIGDEIEKRLQAAPYDYQKVYLPVGASEQEVHSYFYMTPNALTTTDKLLVMIPNNATRIGQWSKRVICDQNIFTGSMMQVTELVKEKGYEAIILNTNGNFWHEGRAQNTFPAHASKIIEIPGSETPEKHCEYVFEHFIKNAKAEKIAVMATGWGGHCFALTLNHEFDFIRQKVKVIAMTDSAHGSDLIEGSDKRTFMFENCINWIVNAKPKGEIVQDPRFGCTCISSALEINDFTLTEMLNDIMKFIFVKMGDIEPDQEEEEEDIEALLAQEAEHLEIIEDP</sequence>
<gene>
    <name evidence="2" type="ORF">A0J61_04645</name>
</gene>
<dbReference type="STRING" id="101091.A0A1C7NDY8"/>
<dbReference type="AlphaFoldDB" id="A0A1C7NDY8"/>
<dbReference type="InterPro" id="IPR053858">
    <property type="entry name" value="Arb2_dom"/>
</dbReference>
<keyword evidence="3" id="KW-1185">Reference proteome</keyword>
<dbReference type="EMBL" id="LUGH01000231">
    <property type="protein sequence ID" value="OBZ87317.1"/>
    <property type="molecule type" value="Genomic_DNA"/>
</dbReference>
<organism evidence="2 3">
    <name type="scientific">Choanephora cucurbitarum</name>
    <dbReference type="NCBI Taxonomy" id="101091"/>
    <lineage>
        <taxon>Eukaryota</taxon>
        <taxon>Fungi</taxon>
        <taxon>Fungi incertae sedis</taxon>
        <taxon>Mucoromycota</taxon>
        <taxon>Mucoromycotina</taxon>
        <taxon>Mucoromycetes</taxon>
        <taxon>Mucorales</taxon>
        <taxon>Mucorineae</taxon>
        <taxon>Choanephoraceae</taxon>
        <taxon>Choanephoroideae</taxon>
        <taxon>Choanephora</taxon>
    </lineage>
</organism>
<feature type="domain" description="Arb2" evidence="1">
    <location>
        <begin position="15"/>
        <end position="273"/>
    </location>
</feature>
<comment type="caution">
    <text evidence="2">The sequence shown here is derived from an EMBL/GenBank/DDBJ whole genome shotgun (WGS) entry which is preliminary data.</text>
</comment>
<dbReference type="InterPro" id="IPR048263">
    <property type="entry name" value="Arb2"/>
</dbReference>
<evidence type="ECO:0000259" key="1">
    <source>
        <dbReference type="Pfam" id="PF22749"/>
    </source>
</evidence>
<name>A0A1C7NDY8_9FUNG</name>
<protein>
    <recommendedName>
        <fullName evidence="1">Arb2 domain-containing protein</fullName>
    </recommendedName>
</protein>
<dbReference type="GO" id="GO:0005634">
    <property type="term" value="C:nucleus"/>
    <property type="evidence" value="ECO:0007669"/>
    <property type="project" value="TreeGrafter"/>
</dbReference>
<dbReference type="GO" id="GO:0031048">
    <property type="term" value="P:regulatory ncRNA-mediated heterochromatin formation"/>
    <property type="evidence" value="ECO:0007669"/>
    <property type="project" value="TreeGrafter"/>
</dbReference>
<proteinExistence type="predicted"/>
<dbReference type="PANTHER" id="PTHR21357:SF4">
    <property type="entry name" value="FAM172 FAMILY PROTEIN HOMOLOG CG10038"/>
    <property type="match status" value="1"/>
</dbReference>
<dbReference type="PANTHER" id="PTHR21357">
    <property type="entry name" value="FAM172 FAMILY PROTEIN HOMOLOG CG10038"/>
    <property type="match status" value="1"/>
</dbReference>
<dbReference type="OrthoDB" id="421951at2759"/>